<reference evidence="1 2" key="1">
    <citation type="journal article" date="2015" name="Sci. Rep.">
        <title>The power of single molecule real-time sequencing technology in the de novo assembly of a eukaryotic genome.</title>
        <authorList>
            <person name="Sakai H."/>
            <person name="Naito K."/>
            <person name="Ogiso-Tanaka E."/>
            <person name="Takahashi Y."/>
            <person name="Iseki K."/>
            <person name="Muto C."/>
            <person name="Satou K."/>
            <person name="Teruya K."/>
            <person name="Shiroma A."/>
            <person name="Shimoji M."/>
            <person name="Hirano T."/>
            <person name="Itoh T."/>
            <person name="Kaga A."/>
            <person name="Tomooka N."/>
        </authorList>
    </citation>
    <scope>NUCLEOTIDE SEQUENCE [LARGE SCALE GENOMIC DNA]</scope>
    <source>
        <strain evidence="2">cv. Shumari</strain>
    </source>
</reference>
<sequence>VFHVSQLRKYVADPSHVLELEDVQLRPDRTLEMQSVCIEDSRTRLYKGKDVRLVKVVWDAKTGDSTWEVAEAMKELYPQLFPGKS</sequence>
<dbReference type="AlphaFoldDB" id="A0A0S3RAT7"/>
<dbReference type="PANTHER" id="PTHR46148">
    <property type="entry name" value="CHROMO DOMAIN-CONTAINING PROTEIN"/>
    <property type="match status" value="1"/>
</dbReference>
<dbReference type="Proteomes" id="UP000291084">
    <property type="component" value="Chromosome 2"/>
</dbReference>
<name>A0A0S3RAT7_PHAAN</name>
<accession>A0A0S3RAT7</accession>
<evidence type="ECO:0008006" key="3">
    <source>
        <dbReference type="Google" id="ProtNLM"/>
    </source>
</evidence>
<evidence type="ECO:0000313" key="2">
    <source>
        <dbReference type="Proteomes" id="UP000291084"/>
    </source>
</evidence>
<evidence type="ECO:0000313" key="1">
    <source>
        <dbReference type="EMBL" id="BAT77628.1"/>
    </source>
</evidence>
<feature type="non-terminal residue" evidence="1">
    <location>
        <position position="1"/>
    </location>
</feature>
<dbReference type="PANTHER" id="PTHR46148:SF60">
    <property type="entry name" value="CHROMO DOMAIN-CONTAINING PROTEIN"/>
    <property type="match status" value="1"/>
</dbReference>
<dbReference type="EMBL" id="AP015035">
    <property type="protein sequence ID" value="BAT77628.1"/>
    <property type="molecule type" value="Genomic_DNA"/>
</dbReference>
<gene>
    <name evidence="1" type="primary">Vigan.02G021600</name>
    <name evidence="1" type="ORF">VIGAN_02021600</name>
</gene>
<organism evidence="1 2">
    <name type="scientific">Vigna angularis var. angularis</name>
    <dbReference type="NCBI Taxonomy" id="157739"/>
    <lineage>
        <taxon>Eukaryota</taxon>
        <taxon>Viridiplantae</taxon>
        <taxon>Streptophyta</taxon>
        <taxon>Embryophyta</taxon>
        <taxon>Tracheophyta</taxon>
        <taxon>Spermatophyta</taxon>
        <taxon>Magnoliopsida</taxon>
        <taxon>eudicotyledons</taxon>
        <taxon>Gunneridae</taxon>
        <taxon>Pentapetalae</taxon>
        <taxon>rosids</taxon>
        <taxon>fabids</taxon>
        <taxon>Fabales</taxon>
        <taxon>Fabaceae</taxon>
        <taxon>Papilionoideae</taxon>
        <taxon>50 kb inversion clade</taxon>
        <taxon>NPAAA clade</taxon>
        <taxon>indigoferoid/millettioid clade</taxon>
        <taxon>Phaseoleae</taxon>
        <taxon>Vigna</taxon>
    </lineage>
</organism>
<proteinExistence type="predicted"/>
<protein>
    <recommendedName>
        <fullName evidence="3">Chromo domain-containing protein</fullName>
    </recommendedName>
</protein>
<keyword evidence="2" id="KW-1185">Reference proteome</keyword>